<dbReference type="Pfam" id="PF25173">
    <property type="entry name" value="Beta-prop_WDR3_1st"/>
    <property type="match status" value="1"/>
</dbReference>
<dbReference type="InterPro" id="IPR045183">
    <property type="entry name" value="Ebi-like"/>
</dbReference>
<dbReference type="EMBL" id="JABSNW010000002">
    <property type="protein sequence ID" value="KAL2890555.1"/>
    <property type="molecule type" value="Genomic_DNA"/>
</dbReference>
<dbReference type="CDD" id="cd00200">
    <property type="entry name" value="WD40"/>
    <property type="match status" value="1"/>
</dbReference>
<proteinExistence type="predicted"/>
<dbReference type="Gene3D" id="2.130.10.10">
    <property type="entry name" value="YVTN repeat-like/Quinoprotein amine dehydrogenase"/>
    <property type="match status" value="4"/>
</dbReference>
<protein>
    <submittedName>
        <fullName evidence="10">Vegetative incompatibility protein HET-E-1</fullName>
    </submittedName>
</protein>
<evidence type="ECO:0000256" key="7">
    <source>
        <dbReference type="PROSITE-ProRule" id="PRU01161"/>
    </source>
</evidence>
<dbReference type="PROSITE" id="PS50082">
    <property type="entry name" value="WD_REPEATS_2"/>
    <property type="match status" value="8"/>
</dbReference>
<dbReference type="PROSITE" id="PS50294">
    <property type="entry name" value="WD_REPEATS_REGION"/>
    <property type="match status" value="8"/>
</dbReference>
<keyword evidence="4" id="KW-0443">Lipid metabolism</keyword>
<dbReference type="InterPro" id="IPR015943">
    <property type="entry name" value="WD40/YVTN_repeat-like_dom_sf"/>
</dbReference>
<dbReference type="InterPro" id="IPR001680">
    <property type="entry name" value="WD40_rpt"/>
</dbReference>
<feature type="repeat" description="WD" evidence="6">
    <location>
        <begin position="919"/>
        <end position="960"/>
    </location>
</feature>
<accession>A0ABR4MQQ6</accession>
<dbReference type="Pfam" id="PF24883">
    <property type="entry name" value="NPHP3_N"/>
    <property type="match status" value="1"/>
</dbReference>
<evidence type="ECO:0000256" key="6">
    <source>
        <dbReference type="PROSITE-ProRule" id="PRU00221"/>
    </source>
</evidence>
<dbReference type="Pfam" id="PF01734">
    <property type="entry name" value="Patatin"/>
    <property type="match status" value="1"/>
</dbReference>
<dbReference type="PROSITE" id="PS50837">
    <property type="entry name" value="NACHT"/>
    <property type="match status" value="1"/>
</dbReference>
<keyword evidence="3" id="KW-0677">Repeat</keyword>
<dbReference type="InterPro" id="IPR027417">
    <property type="entry name" value="P-loop_NTPase"/>
</dbReference>
<dbReference type="Gene3D" id="3.40.50.300">
    <property type="entry name" value="P-loop containing nucleotide triphosphate hydrolases"/>
    <property type="match status" value="1"/>
</dbReference>
<dbReference type="Gene3D" id="3.40.1090.10">
    <property type="entry name" value="Cytosolic phospholipase A2 catalytic domain"/>
    <property type="match status" value="1"/>
</dbReference>
<dbReference type="RefSeq" id="XP_070861735.1">
    <property type="nucleotide sequence ID" value="XM_071006280.1"/>
</dbReference>
<organism evidence="10 11">
    <name type="scientific">Ceratocystis lukuohia</name>
    <dbReference type="NCBI Taxonomy" id="2019550"/>
    <lineage>
        <taxon>Eukaryota</taxon>
        <taxon>Fungi</taxon>
        <taxon>Dikarya</taxon>
        <taxon>Ascomycota</taxon>
        <taxon>Pezizomycotina</taxon>
        <taxon>Sordariomycetes</taxon>
        <taxon>Hypocreomycetidae</taxon>
        <taxon>Microascales</taxon>
        <taxon>Ceratocystidaceae</taxon>
        <taxon>Ceratocystis</taxon>
    </lineage>
</organism>
<feature type="domain" description="PNPLA" evidence="9">
    <location>
        <begin position="16"/>
        <end position="232"/>
    </location>
</feature>
<sequence>MDSSTAQTTGQPMWLLSLDGGGVCGLSSLLILENIMECIQKSEGLSEVPRPCDRFDLIGGTGIGGITAIMLGRLKMSIGKSIKEYKSLASKIFIPEPTPSSTTPASAFSAARLEAAIKRMIRNNCSDPNCLQRKTYGRITGTDGCPHGDMLLADDNCTKTAVLAMTKANIETRPTFLTTYHTPGYLTDCKVWQAARATSAAITLFDPIKLGRDGIEFIDASYGYNDPCEALIWEAERQFPGRPIMILSIGAGLGDVVEISDSRGPVLEALRKMATSSEQTDLRLKQKYNSPGVYHRFNVEIGLRDNKVLGRQIFGNIAAHTANYLKEKTRSVERFVDTFTRSGVSQPKAQHDENDKKCLSDLYITDPYIDKKDIESRKGGLLKESYRWILSHKNFQQFLSESESPILWIKGDPGKGKTMLLCGIIDELERASQTSLSYFFCQATNDRVNTASSVLRGLIYYLAYRNPHLTKHIRNKYDRKKDMFNSPGAWHELCEILTSMLNDPSLKNPILIVDALDECRTSQKDLLEFIAKPSRAKWIVSSRNWLDIEEILDDAEQKVKIHLEINQESVSAAVNSFINFKVDELAKQKKYNREMKDAVSEHLRANADGTFLWVSLICQELSNSQKWHTAKKLKSFPPGLYPLYGRMLEQICDLDDAQLCKDIIANALVTYRPLTLDELYVLVEAFDGLEKEDVKQAVSLCGSFLTVHNNYVSFVHQSAKDYFQEKAAGEILPFGIQHQHQAIFSRSLDVLHKELRRDMYNLTAPGCFIEEVSVPEPDPLAAIRYSCFFWVDHLIDSSASGMVSMNDKILAFLSGKYLQWLEALSLLRDISTAGREMEKLKLYSEKAPQNLRDLVNDAHRFFLFYAGVIEIAPLQVYVSALIFSPTNSLIRRMFSHEEPDWIELKPKVEANWDACLRTVEGHDDTVTSVVFSNDEQRLASGSWDNTVKIWDATSGACLHTLEGHHSYVASVAFSDDGHRLASGSWDRTIKIWHATSGACLQTLEGHHQEVTSVVFSNDGHRLASGSYDNTVKIWDATSGACLQTLGGHNGKVASVAFSNDGHRLASGSYDNTVKIWDATSGACLQTLGGHNEKVKSVTFSNDAQRLASGSGDSTVKIWDATSGACLHTLEGHTEEVTSVIFSTDGQRLASGSDDKKVKIWDATSSECLQTLEGHIEEVTSVTFSNNGQRLATGSWDKTVKIWDTTSRAHLQTLDCHHQGVTSVVFSKDGQRLASGSWDSIVKIWDATSDSMFRFSIYIISYTPPIARASLVVLIYEL</sequence>
<dbReference type="GeneID" id="98116730"/>
<keyword evidence="2 6" id="KW-0853">WD repeat</keyword>
<dbReference type="InterPro" id="IPR019775">
    <property type="entry name" value="WD40_repeat_CS"/>
</dbReference>
<feature type="repeat" description="WD" evidence="6">
    <location>
        <begin position="1003"/>
        <end position="1044"/>
    </location>
</feature>
<reference evidence="10 11" key="1">
    <citation type="submission" date="2020-05" db="EMBL/GenBank/DDBJ databases">
        <title>Ceratocystis lukuohia genome.</title>
        <authorList>
            <person name="Harrington T.C."/>
            <person name="Kim K."/>
            <person name="Mayers C.G."/>
        </authorList>
    </citation>
    <scope>NUCLEOTIDE SEQUENCE [LARGE SCALE GENOMIC DNA]</scope>
    <source>
        <strain evidence="10 11">C4212</strain>
    </source>
</reference>
<evidence type="ECO:0000313" key="10">
    <source>
        <dbReference type="EMBL" id="KAL2890555.1"/>
    </source>
</evidence>
<dbReference type="Proteomes" id="UP001610728">
    <property type="component" value="Unassembled WGS sequence"/>
</dbReference>
<comment type="subcellular location">
    <subcellularLocation>
        <location evidence="1">Nucleus</location>
    </subcellularLocation>
</comment>
<dbReference type="PROSITE" id="PS00678">
    <property type="entry name" value="WD_REPEATS_1"/>
    <property type="match status" value="7"/>
</dbReference>
<dbReference type="InterPro" id="IPR020472">
    <property type="entry name" value="WD40_PAC1"/>
</dbReference>
<evidence type="ECO:0000256" key="4">
    <source>
        <dbReference type="ARBA" id="ARBA00023098"/>
    </source>
</evidence>
<feature type="short sequence motif" description="GXGXXG" evidence="7">
    <location>
        <begin position="20"/>
        <end position="25"/>
    </location>
</feature>
<name>A0ABR4MQQ6_9PEZI</name>
<dbReference type="PROSITE" id="PS51635">
    <property type="entry name" value="PNPLA"/>
    <property type="match status" value="1"/>
</dbReference>
<feature type="repeat" description="WD" evidence="6">
    <location>
        <begin position="1213"/>
        <end position="1254"/>
    </location>
</feature>
<dbReference type="SMART" id="SM00320">
    <property type="entry name" value="WD40"/>
    <property type="match status" value="8"/>
</dbReference>
<dbReference type="SUPFAM" id="SSF82171">
    <property type="entry name" value="DPP6 N-terminal domain-like"/>
    <property type="match status" value="1"/>
</dbReference>
<dbReference type="InterPro" id="IPR056884">
    <property type="entry name" value="NPHP3-like_N"/>
</dbReference>
<keyword evidence="11" id="KW-1185">Reference proteome</keyword>
<dbReference type="PANTHER" id="PTHR22846:SF2">
    <property type="entry name" value="F-BOX-LIKE_WD REPEAT-CONTAINING PROTEIN EBI"/>
    <property type="match status" value="1"/>
</dbReference>
<evidence type="ECO:0000256" key="5">
    <source>
        <dbReference type="ARBA" id="ARBA00023242"/>
    </source>
</evidence>
<feature type="repeat" description="WD" evidence="6">
    <location>
        <begin position="1171"/>
        <end position="1212"/>
    </location>
</feature>
<evidence type="ECO:0000256" key="3">
    <source>
        <dbReference type="ARBA" id="ARBA00022737"/>
    </source>
</evidence>
<dbReference type="PRINTS" id="PR00320">
    <property type="entry name" value="GPROTEINBRPT"/>
</dbReference>
<evidence type="ECO:0000313" key="11">
    <source>
        <dbReference type="Proteomes" id="UP001610728"/>
    </source>
</evidence>
<dbReference type="InterPro" id="IPR016035">
    <property type="entry name" value="Acyl_Trfase/lysoPLipase"/>
</dbReference>
<dbReference type="Pfam" id="PF00400">
    <property type="entry name" value="WD40"/>
    <property type="match status" value="4"/>
</dbReference>
<dbReference type="SUPFAM" id="SSF52540">
    <property type="entry name" value="P-loop containing nucleoside triphosphate hydrolases"/>
    <property type="match status" value="1"/>
</dbReference>
<dbReference type="SUPFAM" id="SSF52151">
    <property type="entry name" value="FabD/lysophospholipase-like"/>
    <property type="match status" value="1"/>
</dbReference>
<feature type="repeat" description="WD" evidence="6">
    <location>
        <begin position="961"/>
        <end position="1002"/>
    </location>
</feature>
<keyword evidence="5" id="KW-0539">Nucleus</keyword>
<dbReference type="SUPFAM" id="SSF50978">
    <property type="entry name" value="WD40 repeat-like"/>
    <property type="match status" value="1"/>
</dbReference>
<evidence type="ECO:0000256" key="1">
    <source>
        <dbReference type="ARBA" id="ARBA00004123"/>
    </source>
</evidence>
<comment type="caution">
    <text evidence="10">The sequence shown here is derived from an EMBL/GenBank/DDBJ whole genome shotgun (WGS) entry which is preliminary data.</text>
</comment>
<dbReference type="InterPro" id="IPR007111">
    <property type="entry name" value="NACHT_NTPase"/>
</dbReference>
<feature type="repeat" description="WD" evidence="6">
    <location>
        <begin position="1045"/>
        <end position="1086"/>
    </location>
</feature>
<dbReference type="InterPro" id="IPR036322">
    <property type="entry name" value="WD40_repeat_dom_sf"/>
</dbReference>
<comment type="caution">
    <text evidence="7">Lacks conserved residue(s) required for the propagation of feature annotation.</text>
</comment>
<evidence type="ECO:0000259" key="8">
    <source>
        <dbReference type="PROSITE" id="PS50837"/>
    </source>
</evidence>
<evidence type="ECO:0000259" key="9">
    <source>
        <dbReference type="PROSITE" id="PS51635"/>
    </source>
</evidence>
<gene>
    <name evidence="10" type="ORF">HOO65_021097</name>
</gene>
<dbReference type="PANTHER" id="PTHR22846">
    <property type="entry name" value="WD40 REPEAT PROTEIN"/>
    <property type="match status" value="1"/>
</dbReference>
<dbReference type="InterPro" id="IPR002641">
    <property type="entry name" value="PNPLA_dom"/>
</dbReference>
<evidence type="ECO:0000256" key="2">
    <source>
        <dbReference type="ARBA" id="ARBA00022574"/>
    </source>
</evidence>
<feature type="repeat" description="WD" evidence="6">
    <location>
        <begin position="1129"/>
        <end position="1170"/>
    </location>
</feature>
<feature type="domain" description="NACHT" evidence="8">
    <location>
        <begin position="405"/>
        <end position="619"/>
    </location>
</feature>
<feature type="repeat" description="WD" evidence="6">
    <location>
        <begin position="1087"/>
        <end position="1128"/>
    </location>
</feature>